<sequence length="72" mass="7760">MHWADEELLLWLSVGVPLTYSQQGSRQGPSGFGKRASGPWAELFDDNNSERLLDSPASVGAVLCASPDVVRS</sequence>
<organism evidence="2 3">
    <name type="scientific">Parathielavia appendiculata</name>
    <dbReference type="NCBI Taxonomy" id="2587402"/>
    <lineage>
        <taxon>Eukaryota</taxon>
        <taxon>Fungi</taxon>
        <taxon>Dikarya</taxon>
        <taxon>Ascomycota</taxon>
        <taxon>Pezizomycotina</taxon>
        <taxon>Sordariomycetes</taxon>
        <taxon>Sordariomycetidae</taxon>
        <taxon>Sordariales</taxon>
        <taxon>Chaetomiaceae</taxon>
        <taxon>Parathielavia</taxon>
    </lineage>
</organism>
<proteinExistence type="predicted"/>
<comment type="caution">
    <text evidence="2">The sequence shown here is derived from an EMBL/GenBank/DDBJ whole genome shotgun (WGS) entry which is preliminary data.</text>
</comment>
<reference evidence="2" key="2">
    <citation type="submission" date="2023-05" db="EMBL/GenBank/DDBJ databases">
        <authorList>
            <consortium name="Lawrence Berkeley National Laboratory"/>
            <person name="Steindorff A."/>
            <person name="Hensen N."/>
            <person name="Bonometti L."/>
            <person name="Westerberg I."/>
            <person name="Brannstrom I.O."/>
            <person name="Guillou S."/>
            <person name="Cros-Aarteil S."/>
            <person name="Calhoun S."/>
            <person name="Haridas S."/>
            <person name="Kuo A."/>
            <person name="Mondo S."/>
            <person name="Pangilinan J."/>
            <person name="Riley R."/>
            <person name="Labutti K."/>
            <person name="Andreopoulos B."/>
            <person name="Lipzen A."/>
            <person name="Chen C."/>
            <person name="Yanf M."/>
            <person name="Daum C."/>
            <person name="Ng V."/>
            <person name="Clum A."/>
            <person name="Ohm R."/>
            <person name="Martin F."/>
            <person name="Silar P."/>
            <person name="Natvig D."/>
            <person name="Lalanne C."/>
            <person name="Gautier V."/>
            <person name="Ament-Velasquez S.L."/>
            <person name="Kruys A."/>
            <person name="Hutchinson M.I."/>
            <person name="Powell A.J."/>
            <person name="Barry K."/>
            <person name="Miller A.N."/>
            <person name="Grigoriev I.V."/>
            <person name="Debuchy R."/>
            <person name="Gladieux P."/>
            <person name="Thoren M.H."/>
            <person name="Johannesson H."/>
        </authorList>
    </citation>
    <scope>NUCLEOTIDE SEQUENCE</scope>
    <source>
        <strain evidence="2">CBS 731.68</strain>
    </source>
</reference>
<dbReference type="GeneID" id="87829834"/>
<gene>
    <name evidence="2" type="ORF">N657DRAFT_646106</name>
</gene>
<keyword evidence="1" id="KW-0732">Signal</keyword>
<evidence type="ECO:0000256" key="1">
    <source>
        <dbReference type="SAM" id="SignalP"/>
    </source>
</evidence>
<keyword evidence="3" id="KW-1185">Reference proteome</keyword>
<accession>A0AAN6TZ03</accession>
<dbReference type="Proteomes" id="UP001302602">
    <property type="component" value="Unassembled WGS sequence"/>
</dbReference>
<protein>
    <submittedName>
        <fullName evidence="2">Uncharacterized protein</fullName>
    </submittedName>
</protein>
<evidence type="ECO:0000313" key="2">
    <source>
        <dbReference type="EMBL" id="KAK4123332.1"/>
    </source>
</evidence>
<dbReference type="EMBL" id="MU853229">
    <property type="protein sequence ID" value="KAK4123332.1"/>
    <property type="molecule type" value="Genomic_DNA"/>
</dbReference>
<reference evidence="2" key="1">
    <citation type="journal article" date="2023" name="Mol. Phylogenet. Evol.">
        <title>Genome-scale phylogeny and comparative genomics of the fungal order Sordariales.</title>
        <authorList>
            <person name="Hensen N."/>
            <person name="Bonometti L."/>
            <person name="Westerberg I."/>
            <person name="Brannstrom I.O."/>
            <person name="Guillou S."/>
            <person name="Cros-Aarteil S."/>
            <person name="Calhoun S."/>
            <person name="Haridas S."/>
            <person name="Kuo A."/>
            <person name="Mondo S."/>
            <person name="Pangilinan J."/>
            <person name="Riley R."/>
            <person name="LaButti K."/>
            <person name="Andreopoulos B."/>
            <person name="Lipzen A."/>
            <person name="Chen C."/>
            <person name="Yan M."/>
            <person name="Daum C."/>
            <person name="Ng V."/>
            <person name="Clum A."/>
            <person name="Steindorff A."/>
            <person name="Ohm R.A."/>
            <person name="Martin F."/>
            <person name="Silar P."/>
            <person name="Natvig D.O."/>
            <person name="Lalanne C."/>
            <person name="Gautier V."/>
            <person name="Ament-Velasquez S.L."/>
            <person name="Kruys A."/>
            <person name="Hutchinson M.I."/>
            <person name="Powell A.J."/>
            <person name="Barry K."/>
            <person name="Miller A.N."/>
            <person name="Grigoriev I.V."/>
            <person name="Debuchy R."/>
            <person name="Gladieux P."/>
            <person name="Hiltunen Thoren M."/>
            <person name="Johannesson H."/>
        </authorList>
    </citation>
    <scope>NUCLEOTIDE SEQUENCE</scope>
    <source>
        <strain evidence="2">CBS 731.68</strain>
    </source>
</reference>
<dbReference type="AlphaFoldDB" id="A0AAN6TZ03"/>
<evidence type="ECO:0000313" key="3">
    <source>
        <dbReference type="Proteomes" id="UP001302602"/>
    </source>
</evidence>
<feature type="chain" id="PRO_5042995275" evidence="1">
    <location>
        <begin position="22"/>
        <end position="72"/>
    </location>
</feature>
<dbReference type="RefSeq" id="XP_062647103.1">
    <property type="nucleotide sequence ID" value="XM_062793065.1"/>
</dbReference>
<name>A0AAN6TZ03_9PEZI</name>
<feature type="signal peptide" evidence="1">
    <location>
        <begin position="1"/>
        <end position="21"/>
    </location>
</feature>